<dbReference type="HAMAP" id="MF_00074">
    <property type="entry name" value="16SrRNA_methyltr_G"/>
    <property type="match status" value="1"/>
</dbReference>
<dbReference type="AlphaFoldDB" id="A0A6J6IH46"/>
<dbReference type="CDD" id="cd02440">
    <property type="entry name" value="AdoMet_MTases"/>
    <property type="match status" value="1"/>
</dbReference>
<keyword evidence="1" id="KW-0963">Cytoplasm</keyword>
<dbReference type="EMBL" id="CAEZVN010000002">
    <property type="protein sequence ID" value="CAB4623795.1"/>
    <property type="molecule type" value="Genomic_DNA"/>
</dbReference>
<dbReference type="Gene3D" id="3.40.50.150">
    <property type="entry name" value="Vaccinia Virus protein VP39"/>
    <property type="match status" value="1"/>
</dbReference>
<evidence type="ECO:0000256" key="2">
    <source>
        <dbReference type="ARBA" id="ARBA00022552"/>
    </source>
</evidence>
<organism evidence="4">
    <name type="scientific">freshwater metagenome</name>
    <dbReference type="NCBI Taxonomy" id="449393"/>
    <lineage>
        <taxon>unclassified sequences</taxon>
        <taxon>metagenomes</taxon>
        <taxon>ecological metagenomes</taxon>
    </lineage>
</organism>
<name>A0A6J6IH46_9ZZZZ</name>
<gene>
    <name evidence="4" type="ORF">UFOPK2001_00053</name>
</gene>
<accession>A0A6J6IH46</accession>
<dbReference type="NCBIfam" id="TIGR00138">
    <property type="entry name" value="rsmG_gidB"/>
    <property type="match status" value="1"/>
</dbReference>
<dbReference type="Pfam" id="PF02527">
    <property type="entry name" value="GidB"/>
    <property type="match status" value="1"/>
</dbReference>
<evidence type="ECO:0000256" key="3">
    <source>
        <dbReference type="ARBA" id="ARBA00022679"/>
    </source>
</evidence>
<evidence type="ECO:0000256" key="1">
    <source>
        <dbReference type="ARBA" id="ARBA00022490"/>
    </source>
</evidence>
<protein>
    <submittedName>
        <fullName evidence="4">Unannotated protein</fullName>
    </submittedName>
</protein>
<keyword evidence="2" id="KW-0698">rRNA processing</keyword>
<dbReference type="PANTHER" id="PTHR31760:SF0">
    <property type="entry name" value="S-ADENOSYL-L-METHIONINE-DEPENDENT METHYLTRANSFERASES SUPERFAMILY PROTEIN"/>
    <property type="match status" value="1"/>
</dbReference>
<keyword evidence="3" id="KW-0808">Transferase</keyword>
<dbReference type="InterPro" id="IPR003682">
    <property type="entry name" value="rRNA_ssu_MeTfrase_G"/>
</dbReference>
<dbReference type="GO" id="GO:0005829">
    <property type="term" value="C:cytosol"/>
    <property type="evidence" value="ECO:0007669"/>
    <property type="project" value="TreeGrafter"/>
</dbReference>
<evidence type="ECO:0000313" key="4">
    <source>
        <dbReference type="EMBL" id="CAB4623795.1"/>
    </source>
</evidence>
<proteinExistence type="inferred from homology"/>
<dbReference type="PANTHER" id="PTHR31760">
    <property type="entry name" value="S-ADENOSYL-L-METHIONINE-DEPENDENT METHYLTRANSFERASES SUPERFAMILY PROTEIN"/>
    <property type="match status" value="1"/>
</dbReference>
<dbReference type="GO" id="GO:0070043">
    <property type="term" value="F:rRNA (guanine-N7-)-methyltransferase activity"/>
    <property type="evidence" value="ECO:0007669"/>
    <property type="project" value="TreeGrafter"/>
</dbReference>
<reference evidence="4" key="1">
    <citation type="submission" date="2020-05" db="EMBL/GenBank/DDBJ databases">
        <authorList>
            <person name="Chiriac C."/>
            <person name="Salcher M."/>
            <person name="Ghai R."/>
            <person name="Kavagutti S V."/>
        </authorList>
    </citation>
    <scope>NUCLEOTIDE SEQUENCE</scope>
</reference>
<dbReference type="SUPFAM" id="SSF53335">
    <property type="entry name" value="S-adenosyl-L-methionine-dependent methyltransferases"/>
    <property type="match status" value="1"/>
</dbReference>
<sequence>MSEEQDFIPEVEPAAAAIIFGAGIDKARAYAAALIKDGDELGLLGPREMPKLWTRHILNSAVVAELVGPGKKVADVGSGAGLPGIPMAIAQPEAVFTLIEPMERRANWLQEQVEALGLDNVRVLRARAEEVGEAFDIVTARAVSALPKLLRLTVPLTRHGGEIIALKGSKAQEEIDDSKNLMKKLDIHSFEIVFTGAQHLDEPTRVVRTRLF</sequence>
<dbReference type="InterPro" id="IPR029063">
    <property type="entry name" value="SAM-dependent_MTases_sf"/>
</dbReference>